<keyword evidence="5 6" id="KW-0472">Membrane</keyword>
<protein>
    <submittedName>
        <fullName evidence="9">Solute carrier family 23 member 1-like</fullName>
    </submittedName>
</protein>
<gene>
    <name evidence="9" type="primary">LOC115230179</name>
</gene>
<feature type="signal peptide" evidence="7">
    <location>
        <begin position="1"/>
        <end position="24"/>
    </location>
</feature>
<evidence type="ECO:0000256" key="3">
    <source>
        <dbReference type="ARBA" id="ARBA00022692"/>
    </source>
</evidence>
<dbReference type="PANTHER" id="PTHR11119">
    <property type="entry name" value="XANTHINE-URACIL / VITAMIN C PERMEASE FAMILY MEMBER"/>
    <property type="match status" value="1"/>
</dbReference>
<feature type="transmembrane region" description="Helical" evidence="6">
    <location>
        <begin position="150"/>
        <end position="172"/>
    </location>
</feature>
<keyword evidence="7" id="KW-0732">Signal</keyword>
<dbReference type="InterPro" id="IPR006043">
    <property type="entry name" value="NCS2"/>
</dbReference>
<keyword evidence="3 6" id="KW-0812">Transmembrane</keyword>
<keyword evidence="4 6" id="KW-1133">Transmembrane helix</keyword>
<dbReference type="KEGG" id="osn:115230179"/>
<name>A0A6P7TWX4_9MOLL</name>
<proteinExistence type="inferred from homology"/>
<evidence type="ECO:0000256" key="1">
    <source>
        <dbReference type="ARBA" id="ARBA00004141"/>
    </source>
</evidence>
<evidence type="ECO:0000256" key="4">
    <source>
        <dbReference type="ARBA" id="ARBA00022989"/>
    </source>
</evidence>
<evidence type="ECO:0000313" key="8">
    <source>
        <dbReference type="Proteomes" id="UP000515154"/>
    </source>
</evidence>
<accession>A0A6P7TWX4</accession>
<comment type="subcellular location">
    <subcellularLocation>
        <location evidence="1">Membrane</location>
        <topology evidence="1">Multi-pass membrane protein</topology>
    </subcellularLocation>
</comment>
<organism evidence="8 9">
    <name type="scientific">Octopus sinensis</name>
    <name type="common">East Asian common octopus</name>
    <dbReference type="NCBI Taxonomy" id="2607531"/>
    <lineage>
        <taxon>Eukaryota</taxon>
        <taxon>Metazoa</taxon>
        <taxon>Spiralia</taxon>
        <taxon>Lophotrochozoa</taxon>
        <taxon>Mollusca</taxon>
        <taxon>Cephalopoda</taxon>
        <taxon>Coleoidea</taxon>
        <taxon>Octopodiformes</taxon>
        <taxon>Octopoda</taxon>
        <taxon>Incirrata</taxon>
        <taxon>Octopodidae</taxon>
        <taxon>Octopus</taxon>
    </lineage>
</organism>
<reference evidence="9" key="1">
    <citation type="submission" date="2025-08" db="UniProtKB">
        <authorList>
            <consortium name="RefSeq"/>
        </authorList>
    </citation>
    <scope>IDENTIFICATION</scope>
</reference>
<sequence>MLHKTLAILICILVGWLLCGILTATNVFPNDPTLKSYKARTDSRIHVLKNFSWFYIPYPLQFGYPKFSIGMFVNFLVATIISIIDSIGDYYACAQIARVPSPPVHAVNRGLFIEGTCSFFNALLGAGHATTTYGGNIGIIGMTKVASRRVFQVLGLIYIFFGIMGKVGALFITIPYPVLGGVQLLSFGIFIGVVLANLQYIDLNSTRNLAIIGMGLLLGLMVPYYGEKNPDAFDTGM</sequence>
<evidence type="ECO:0000256" key="2">
    <source>
        <dbReference type="ARBA" id="ARBA00008821"/>
    </source>
</evidence>
<comment type="similarity">
    <text evidence="2">Belongs to the nucleobase:cation symporter-2 (NCS2) (TC 2.A.40) family.</text>
</comment>
<dbReference type="GO" id="GO:0022857">
    <property type="term" value="F:transmembrane transporter activity"/>
    <property type="evidence" value="ECO:0007669"/>
    <property type="project" value="InterPro"/>
</dbReference>
<evidence type="ECO:0000313" key="9">
    <source>
        <dbReference type="RefSeq" id="XP_029656248.1"/>
    </source>
</evidence>
<dbReference type="AlphaFoldDB" id="A0A6P7TWX4"/>
<feature type="transmembrane region" description="Helical" evidence="6">
    <location>
        <begin position="178"/>
        <end position="196"/>
    </location>
</feature>
<feature type="transmembrane region" description="Helical" evidence="6">
    <location>
        <begin position="67"/>
        <end position="88"/>
    </location>
</feature>
<feature type="transmembrane region" description="Helical" evidence="6">
    <location>
        <begin position="208"/>
        <end position="226"/>
    </location>
</feature>
<dbReference type="GO" id="GO:0016020">
    <property type="term" value="C:membrane"/>
    <property type="evidence" value="ECO:0007669"/>
    <property type="project" value="UniProtKB-SubCell"/>
</dbReference>
<dbReference type="Pfam" id="PF00860">
    <property type="entry name" value="Xan_ur_permease"/>
    <property type="match status" value="1"/>
</dbReference>
<dbReference type="Proteomes" id="UP000515154">
    <property type="component" value="Unplaced"/>
</dbReference>
<evidence type="ECO:0000256" key="5">
    <source>
        <dbReference type="ARBA" id="ARBA00023136"/>
    </source>
</evidence>
<evidence type="ECO:0000256" key="6">
    <source>
        <dbReference type="SAM" id="Phobius"/>
    </source>
</evidence>
<evidence type="ECO:0000256" key="7">
    <source>
        <dbReference type="SAM" id="SignalP"/>
    </source>
</evidence>
<keyword evidence="8" id="KW-1185">Reference proteome</keyword>
<dbReference type="RefSeq" id="XP_029656248.1">
    <property type="nucleotide sequence ID" value="XM_029800388.2"/>
</dbReference>
<feature type="chain" id="PRO_5027611832" evidence="7">
    <location>
        <begin position="25"/>
        <end position="237"/>
    </location>
</feature>